<dbReference type="FunFam" id="1.10.10.10:FF:000214">
    <property type="entry name" value="Methylated-DNA--protein-cysteine methyltransferase"/>
    <property type="match status" value="1"/>
</dbReference>
<dbReference type="Gene3D" id="1.10.10.10">
    <property type="entry name" value="Winged helix-like DNA-binding domain superfamily/Winged helix DNA-binding domain"/>
    <property type="match status" value="1"/>
</dbReference>
<dbReference type="GO" id="GO:0032259">
    <property type="term" value="P:methylation"/>
    <property type="evidence" value="ECO:0007669"/>
    <property type="project" value="UniProtKB-KW"/>
</dbReference>
<sequence length="185" mass="20477">MLLLLFGDKASGIVYYDGIDSPVGVVYVVFEGETLKAVTLERPRCIAHPISFAIRDQFDEYFAGNRVVFDIRLSLEGVTSFCLTVYTALERVLYRKVCTYSELARWVGVVGGARAVGQALRRNPLPIVIPCHRVIASDGSLGGFSLGLGVKRWLLEKEKAKKGVSHDFAAAGHTRPRHKSRTWPP</sequence>
<keyword evidence="5 10" id="KW-0808">Transferase</keyword>
<feature type="domain" description="Methylated-DNA-[protein]-cysteine S-methyltransferase DNA binding" evidence="9">
    <location>
        <begin position="81"/>
        <end position="159"/>
    </location>
</feature>
<proteinExistence type="inferred from homology"/>
<dbReference type="AlphaFoldDB" id="A0A0F3GN50"/>
<evidence type="ECO:0000256" key="2">
    <source>
        <dbReference type="ARBA" id="ARBA00008711"/>
    </source>
</evidence>
<dbReference type="GO" id="GO:0006281">
    <property type="term" value="P:DNA repair"/>
    <property type="evidence" value="ECO:0007669"/>
    <property type="project" value="UniProtKB-KW"/>
</dbReference>
<comment type="catalytic activity">
    <reaction evidence="8">
        <text>a 6-O-methyl-2'-deoxyguanosine in DNA + L-cysteinyl-[protein] = S-methyl-L-cysteinyl-[protein] + a 2'-deoxyguanosine in DNA</text>
        <dbReference type="Rhea" id="RHEA:24000"/>
        <dbReference type="Rhea" id="RHEA-COMP:10131"/>
        <dbReference type="Rhea" id="RHEA-COMP:10132"/>
        <dbReference type="Rhea" id="RHEA-COMP:11367"/>
        <dbReference type="Rhea" id="RHEA-COMP:11368"/>
        <dbReference type="ChEBI" id="CHEBI:29950"/>
        <dbReference type="ChEBI" id="CHEBI:82612"/>
        <dbReference type="ChEBI" id="CHEBI:85445"/>
        <dbReference type="ChEBI" id="CHEBI:85448"/>
        <dbReference type="EC" id="2.1.1.63"/>
    </reaction>
</comment>
<dbReference type="InterPro" id="IPR001497">
    <property type="entry name" value="MethylDNA_cys_MeTrfase_AS"/>
</dbReference>
<keyword evidence="6" id="KW-0227">DNA damage</keyword>
<protein>
    <recommendedName>
        <fullName evidence="3">methylated-DNA--[protein]-cysteine S-methyltransferase</fullName>
        <ecNumber evidence="3">2.1.1.63</ecNumber>
    </recommendedName>
</protein>
<dbReference type="InterPro" id="IPR036217">
    <property type="entry name" value="MethylDNA_cys_MeTrfase_DNAb"/>
</dbReference>
<dbReference type="Gene3D" id="3.30.160.70">
    <property type="entry name" value="Methylated DNA-protein cysteine methyltransferase domain"/>
    <property type="match status" value="1"/>
</dbReference>
<dbReference type="Pfam" id="PF01035">
    <property type="entry name" value="DNA_binding_1"/>
    <property type="match status" value="1"/>
</dbReference>
<comment type="caution">
    <text evidence="10">The sequence shown here is derived from an EMBL/GenBank/DDBJ whole genome shotgun (WGS) entry which is preliminary data.</text>
</comment>
<evidence type="ECO:0000256" key="5">
    <source>
        <dbReference type="ARBA" id="ARBA00022679"/>
    </source>
</evidence>
<gene>
    <name evidence="10" type="ORF">MBAV_004417</name>
</gene>
<evidence type="ECO:0000259" key="9">
    <source>
        <dbReference type="Pfam" id="PF01035"/>
    </source>
</evidence>
<keyword evidence="11" id="KW-1185">Reference proteome</keyword>
<comment type="similarity">
    <text evidence="2">Belongs to the MGMT family.</text>
</comment>
<name>A0A0F3GN50_9BACT</name>
<dbReference type="GO" id="GO:0003908">
    <property type="term" value="F:methylated-DNA-[protein]-cysteine S-methyltransferase activity"/>
    <property type="evidence" value="ECO:0007669"/>
    <property type="project" value="UniProtKB-EC"/>
</dbReference>
<evidence type="ECO:0000256" key="8">
    <source>
        <dbReference type="ARBA" id="ARBA00049348"/>
    </source>
</evidence>
<dbReference type="EC" id="2.1.1.63" evidence="3"/>
<dbReference type="EMBL" id="LACI01001924">
    <property type="protein sequence ID" value="KJU83389.1"/>
    <property type="molecule type" value="Genomic_DNA"/>
</dbReference>
<keyword evidence="7" id="KW-0234">DNA repair</keyword>
<reference evidence="10 11" key="1">
    <citation type="submission" date="2015-02" db="EMBL/GenBank/DDBJ databases">
        <title>Single-cell genomics of uncultivated deep-branching MTB reveals a conserved set of magnetosome genes.</title>
        <authorList>
            <person name="Kolinko S."/>
            <person name="Richter M."/>
            <person name="Glockner F.O."/>
            <person name="Brachmann A."/>
            <person name="Schuler D."/>
        </authorList>
    </citation>
    <scope>NUCLEOTIDE SEQUENCE [LARGE SCALE GENOMIC DNA]</scope>
    <source>
        <strain evidence="10">TM-1</strain>
    </source>
</reference>
<dbReference type="InterPro" id="IPR036631">
    <property type="entry name" value="MGMT_N_sf"/>
</dbReference>
<evidence type="ECO:0000256" key="3">
    <source>
        <dbReference type="ARBA" id="ARBA00011918"/>
    </source>
</evidence>
<organism evidence="10 11">
    <name type="scientific">Candidatus Magnetobacterium bavaricum</name>
    <dbReference type="NCBI Taxonomy" id="29290"/>
    <lineage>
        <taxon>Bacteria</taxon>
        <taxon>Pseudomonadati</taxon>
        <taxon>Nitrospirota</taxon>
        <taxon>Thermodesulfovibrionia</taxon>
        <taxon>Thermodesulfovibrionales</taxon>
        <taxon>Candidatus Magnetobacteriaceae</taxon>
        <taxon>Candidatus Magnetobacterium</taxon>
    </lineage>
</organism>
<evidence type="ECO:0000256" key="1">
    <source>
        <dbReference type="ARBA" id="ARBA00001286"/>
    </source>
</evidence>
<dbReference type="SUPFAM" id="SSF53155">
    <property type="entry name" value="Methylated DNA-protein cysteine methyltransferase domain"/>
    <property type="match status" value="1"/>
</dbReference>
<dbReference type="InterPro" id="IPR036388">
    <property type="entry name" value="WH-like_DNA-bd_sf"/>
</dbReference>
<dbReference type="PROSITE" id="PS00374">
    <property type="entry name" value="MGMT"/>
    <property type="match status" value="1"/>
</dbReference>
<evidence type="ECO:0000313" key="10">
    <source>
        <dbReference type="EMBL" id="KJU83389.1"/>
    </source>
</evidence>
<dbReference type="PANTHER" id="PTHR10815">
    <property type="entry name" value="METHYLATED-DNA--PROTEIN-CYSTEINE METHYLTRANSFERASE"/>
    <property type="match status" value="1"/>
</dbReference>
<accession>A0A0F3GN50</accession>
<dbReference type="PATRIC" id="fig|29290.4.peg.5860"/>
<dbReference type="InterPro" id="IPR014048">
    <property type="entry name" value="MethylDNA_cys_MeTrfase_DNA-bd"/>
</dbReference>
<evidence type="ECO:0000256" key="6">
    <source>
        <dbReference type="ARBA" id="ARBA00022763"/>
    </source>
</evidence>
<dbReference type="Proteomes" id="UP000033423">
    <property type="component" value="Unassembled WGS sequence"/>
</dbReference>
<dbReference type="PANTHER" id="PTHR10815:SF13">
    <property type="entry name" value="METHYLATED-DNA--PROTEIN-CYSTEINE METHYLTRANSFERASE"/>
    <property type="match status" value="1"/>
</dbReference>
<dbReference type="SUPFAM" id="SSF46767">
    <property type="entry name" value="Methylated DNA-protein cysteine methyltransferase, C-terminal domain"/>
    <property type="match status" value="1"/>
</dbReference>
<evidence type="ECO:0000256" key="7">
    <source>
        <dbReference type="ARBA" id="ARBA00023204"/>
    </source>
</evidence>
<comment type="catalytic activity">
    <reaction evidence="1">
        <text>a 4-O-methyl-thymidine in DNA + L-cysteinyl-[protein] = a thymidine in DNA + S-methyl-L-cysteinyl-[protein]</text>
        <dbReference type="Rhea" id="RHEA:53428"/>
        <dbReference type="Rhea" id="RHEA-COMP:10131"/>
        <dbReference type="Rhea" id="RHEA-COMP:10132"/>
        <dbReference type="Rhea" id="RHEA-COMP:13555"/>
        <dbReference type="Rhea" id="RHEA-COMP:13556"/>
        <dbReference type="ChEBI" id="CHEBI:29950"/>
        <dbReference type="ChEBI" id="CHEBI:82612"/>
        <dbReference type="ChEBI" id="CHEBI:137386"/>
        <dbReference type="ChEBI" id="CHEBI:137387"/>
        <dbReference type="EC" id="2.1.1.63"/>
    </reaction>
</comment>
<dbReference type="NCBIfam" id="TIGR00589">
    <property type="entry name" value="ogt"/>
    <property type="match status" value="1"/>
</dbReference>
<evidence type="ECO:0000313" key="11">
    <source>
        <dbReference type="Proteomes" id="UP000033423"/>
    </source>
</evidence>
<keyword evidence="4 10" id="KW-0489">Methyltransferase</keyword>
<evidence type="ECO:0000256" key="4">
    <source>
        <dbReference type="ARBA" id="ARBA00022603"/>
    </source>
</evidence>
<dbReference type="CDD" id="cd06445">
    <property type="entry name" value="ATase"/>
    <property type="match status" value="1"/>
</dbReference>